<name>A0A4J2EIP9_STREE</name>
<keyword evidence="1" id="KW-0560">Oxidoreductase</keyword>
<organism evidence="1">
    <name type="scientific">Streptococcus pneumoniae</name>
    <dbReference type="NCBI Taxonomy" id="1313"/>
    <lineage>
        <taxon>Bacteria</taxon>
        <taxon>Bacillati</taxon>
        <taxon>Bacillota</taxon>
        <taxon>Bacilli</taxon>
        <taxon>Lactobacillales</taxon>
        <taxon>Streptococcaceae</taxon>
        <taxon>Streptococcus</taxon>
    </lineage>
</organism>
<evidence type="ECO:0000313" key="1">
    <source>
        <dbReference type="EMBL" id="VNQ66424.1"/>
    </source>
</evidence>
<reference evidence="1" key="1">
    <citation type="submission" date="2019-04" db="EMBL/GenBank/DDBJ databases">
        <authorList>
            <consortium name="Pathogen Informatics"/>
        </authorList>
    </citation>
    <scope>NUCLEOTIDE SEQUENCE</scope>
    <source>
        <strain evidence="1">GPSC67</strain>
    </source>
</reference>
<accession>A0A4J2EIP9</accession>
<dbReference type="EMBL" id="CAATIJ010000005">
    <property type="protein sequence ID" value="VNQ66424.1"/>
    <property type="molecule type" value="Genomic_DNA"/>
</dbReference>
<protein>
    <submittedName>
        <fullName evidence="1">3-isopropylmalate dehydrogenase</fullName>
        <ecNumber evidence="1">1.1.1.85</ecNumber>
    </submittedName>
</protein>
<dbReference type="Gene3D" id="3.40.718.10">
    <property type="entry name" value="Isopropylmalate Dehydrogenase"/>
    <property type="match status" value="1"/>
</dbReference>
<proteinExistence type="predicted"/>
<dbReference type="SUPFAM" id="SSF53659">
    <property type="entry name" value="Isocitrate/Isopropylmalate dehydrogenase-like"/>
    <property type="match status" value="1"/>
</dbReference>
<dbReference type="GO" id="GO:0003862">
    <property type="term" value="F:3-isopropylmalate dehydrogenase activity"/>
    <property type="evidence" value="ECO:0007669"/>
    <property type="project" value="UniProtKB-EC"/>
</dbReference>
<dbReference type="EC" id="1.1.1.85" evidence="1"/>
<sequence length="70" mass="7863">MAKKIVALVGDGIGPEIMEAGLEVMEALAEKQVLTMRLTDDRSEVQILMQQDLPYLMKPLRQVGKQMLSY</sequence>
<gene>
    <name evidence="1" type="ORF">SAMEA3309558_01189</name>
</gene>
<dbReference type="AlphaFoldDB" id="A0A4J2EIP9"/>